<sequence length="191" mass="18677">MKFSSTTVVAILASVAYAQSIAELTAQIPACGQTCLATAITGAGCDIADKACQCGSNMSAITKSATPCVIAGCSSTEALCVSPPSPFPPLRARQLPDTRSQRVAVTQSLTAKICEAVAEGSDSGSSVAGTASSTPSSTPSSASRSSTATPTLSRNTSAASSTSTAPPTTGAGSKKELAGIAVGAALMAVLL</sequence>
<keyword evidence="5" id="KW-0336">GPI-anchor</keyword>
<evidence type="ECO:0000256" key="11">
    <source>
        <dbReference type="SAM" id="SignalP"/>
    </source>
</evidence>
<feature type="region of interest" description="Disordered" evidence="10">
    <location>
        <begin position="121"/>
        <end position="174"/>
    </location>
</feature>
<organism evidence="13 14">
    <name type="scientific">Diplocarpon rosae</name>
    <dbReference type="NCBI Taxonomy" id="946125"/>
    <lineage>
        <taxon>Eukaryota</taxon>
        <taxon>Fungi</taxon>
        <taxon>Dikarya</taxon>
        <taxon>Ascomycota</taxon>
        <taxon>Pezizomycotina</taxon>
        <taxon>Leotiomycetes</taxon>
        <taxon>Helotiales</taxon>
        <taxon>Drepanopezizaceae</taxon>
        <taxon>Diplocarpon</taxon>
    </lineage>
</organism>
<evidence type="ECO:0000256" key="5">
    <source>
        <dbReference type="ARBA" id="ARBA00022622"/>
    </source>
</evidence>
<feature type="disulfide bond" evidence="9">
    <location>
        <begin position="45"/>
        <end position="52"/>
    </location>
</feature>
<evidence type="ECO:0000256" key="10">
    <source>
        <dbReference type="SAM" id="MobiDB-lite"/>
    </source>
</evidence>
<evidence type="ECO:0000256" key="8">
    <source>
        <dbReference type="ARBA" id="ARBA00023288"/>
    </source>
</evidence>
<evidence type="ECO:0000259" key="12">
    <source>
        <dbReference type="PROSITE" id="PS52012"/>
    </source>
</evidence>
<evidence type="ECO:0000256" key="2">
    <source>
        <dbReference type="ARBA" id="ARBA00004613"/>
    </source>
</evidence>
<dbReference type="EMBL" id="JAUBYV010000008">
    <property type="protein sequence ID" value="KAK2625080.1"/>
    <property type="molecule type" value="Genomic_DNA"/>
</dbReference>
<keyword evidence="5" id="KW-0325">Glycoprotein</keyword>
<comment type="caution">
    <text evidence="9">Lacks conserved residue(s) required for the propagation of feature annotation.</text>
</comment>
<keyword evidence="5" id="KW-0472">Membrane</keyword>
<evidence type="ECO:0000256" key="1">
    <source>
        <dbReference type="ARBA" id="ARBA00004589"/>
    </source>
</evidence>
<keyword evidence="9" id="KW-0349">Heme</keyword>
<evidence type="ECO:0000256" key="6">
    <source>
        <dbReference type="ARBA" id="ARBA00022729"/>
    </source>
</evidence>
<keyword evidence="4" id="KW-0964">Secreted</keyword>
<dbReference type="GO" id="GO:0046872">
    <property type="term" value="F:metal ion binding"/>
    <property type="evidence" value="ECO:0007669"/>
    <property type="project" value="UniProtKB-UniRule"/>
</dbReference>
<keyword evidence="9" id="KW-0479">Metal-binding</keyword>
<protein>
    <recommendedName>
        <fullName evidence="12">CFEM domain-containing protein</fullName>
    </recommendedName>
</protein>
<evidence type="ECO:0000313" key="13">
    <source>
        <dbReference type="EMBL" id="KAK2625080.1"/>
    </source>
</evidence>
<keyword evidence="14" id="KW-1185">Reference proteome</keyword>
<evidence type="ECO:0000256" key="4">
    <source>
        <dbReference type="ARBA" id="ARBA00022525"/>
    </source>
</evidence>
<dbReference type="Proteomes" id="UP001285354">
    <property type="component" value="Unassembled WGS sequence"/>
</dbReference>
<keyword evidence="6 11" id="KW-0732">Signal</keyword>
<keyword evidence="7 9" id="KW-1015">Disulfide bond</keyword>
<dbReference type="GO" id="GO:0098552">
    <property type="term" value="C:side of membrane"/>
    <property type="evidence" value="ECO:0007669"/>
    <property type="project" value="UniProtKB-KW"/>
</dbReference>
<dbReference type="InterPro" id="IPR008427">
    <property type="entry name" value="Extracellular_membr_CFEM_dom"/>
</dbReference>
<evidence type="ECO:0000256" key="9">
    <source>
        <dbReference type="PROSITE-ProRule" id="PRU01356"/>
    </source>
</evidence>
<keyword evidence="8" id="KW-0449">Lipoprotein</keyword>
<feature type="domain" description="CFEM" evidence="12">
    <location>
        <begin position="1"/>
        <end position="141"/>
    </location>
</feature>
<comment type="caution">
    <text evidence="13">The sequence shown here is derived from an EMBL/GenBank/DDBJ whole genome shotgun (WGS) entry which is preliminary data.</text>
</comment>
<keyword evidence="9" id="KW-0408">Iron</keyword>
<dbReference type="GO" id="GO:0005576">
    <property type="term" value="C:extracellular region"/>
    <property type="evidence" value="ECO:0007669"/>
    <property type="project" value="UniProtKB-SubCell"/>
</dbReference>
<evidence type="ECO:0000256" key="3">
    <source>
        <dbReference type="ARBA" id="ARBA00010031"/>
    </source>
</evidence>
<dbReference type="PROSITE" id="PS52012">
    <property type="entry name" value="CFEM"/>
    <property type="match status" value="1"/>
</dbReference>
<feature type="compositionally biased region" description="Low complexity" evidence="10">
    <location>
        <begin position="121"/>
        <end position="172"/>
    </location>
</feature>
<feature type="chain" id="PRO_5041962519" description="CFEM domain-containing protein" evidence="11">
    <location>
        <begin position="19"/>
        <end position="191"/>
    </location>
</feature>
<gene>
    <name evidence="13" type="ORF">QTJ16_005449</name>
</gene>
<feature type="binding site" description="axial binding residue" evidence="9">
    <location>
        <position position="49"/>
    </location>
    <ligand>
        <name>heme</name>
        <dbReference type="ChEBI" id="CHEBI:30413"/>
    </ligand>
    <ligandPart>
        <name>Fe</name>
        <dbReference type="ChEBI" id="CHEBI:18248"/>
    </ligandPart>
</feature>
<name>A0AAD9WB78_9HELO</name>
<dbReference type="Pfam" id="PF05730">
    <property type="entry name" value="CFEM"/>
    <property type="match status" value="1"/>
</dbReference>
<proteinExistence type="inferred from homology"/>
<feature type="signal peptide" evidence="11">
    <location>
        <begin position="1"/>
        <end position="18"/>
    </location>
</feature>
<evidence type="ECO:0000256" key="7">
    <source>
        <dbReference type="ARBA" id="ARBA00023157"/>
    </source>
</evidence>
<evidence type="ECO:0000313" key="14">
    <source>
        <dbReference type="Proteomes" id="UP001285354"/>
    </source>
</evidence>
<dbReference type="AlphaFoldDB" id="A0AAD9WB78"/>
<accession>A0AAD9WB78</accession>
<comment type="subcellular location">
    <subcellularLocation>
        <location evidence="1">Membrane</location>
        <topology evidence="1">Lipid-anchor</topology>
        <topology evidence="1">GPI-anchor</topology>
    </subcellularLocation>
    <subcellularLocation>
        <location evidence="2">Secreted</location>
    </subcellularLocation>
</comment>
<comment type="similarity">
    <text evidence="3">Belongs to the RBT5 family.</text>
</comment>
<reference evidence="13" key="1">
    <citation type="submission" date="2023-06" db="EMBL/GenBank/DDBJ databases">
        <title>Draft genome of Marssonina rosae.</title>
        <authorList>
            <person name="Cheng Q."/>
        </authorList>
    </citation>
    <scope>NUCLEOTIDE SEQUENCE</scope>
    <source>
        <strain evidence="13">R4</strain>
    </source>
</reference>